<protein>
    <submittedName>
        <fullName evidence="1">Uncharacterized protein</fullName>
    </submittedName>
</protein>
<accession>A0ABP0JTJ2</accession>
<feature type="non-terminal residue" evidence="1">
    <location>
        <position position="135"/>
    </location>
</feature>
<organism evidence="1 2">
    <name type="scientific">Durusdinium trenchii</name>
    <dbReference type="NCBI Taxonomy" id="1381693"/>
    <lineage>
        <taxon>Eukaryota</taxon>
        <taxon>Sar</taxon>
        <taxon>Alveolata</taxon>
        <taxon>Dinophyceae</taxon>
        <taxon>Suessiales</taxon>
        <taxon>Symbiodiniaceae</taxon>
        <taxon>Durusdinium</taxon>
    </lineage>
</organism>
<evidence type="ECO:0000313" key="2">
    <source>
        <dbReference type="Proteomes" id="UP001642464"/>
    </source>
</evidence>
<comment type="caution">
    <text evidence="1">The sequence shown here is derived from an EMBL/GenBank/DDBJ whole genome shotgun (WGS) entry which is preliminary data.</text>
</comment>
<dbReference type="EMBL" id="CAXAMM010008562">
    <property type="protein sequence ID" value="CAK9017785.1"/>
    <property type="molecule type" value="Genomic_DNA"/>
</dbReference>
<gene>
    <name evidence="1" type="ORF">SCF082_LOCUS13804</name>
</gene>
<dbReference type="Proteomes" id="UP001642464">
    <property type="component" value="Unassembled WGS sequence"/>
</dbReference>
<keyword evidence="2" id="KW-1185">Reference proteome</keyword>
<evidence type="ECO:0000313" key="1">
    <source>
        <dbReference type="EMBL" id="CAK9017785.1"/>
    </source>
</evidence>
<sequence length="135" mass="14997">KEDKASKKLKIMEKPPIKMPQMVKFIEELVELATSTNHVLRYKCLKPQEMENGKAKVSPRLLQLSLREERLHGLLMTLTNSSVWAESIAGWLLSLGLANAGNQRLINAVAISFCGASPNLESQYGMSLAKAVIVY</sequence>
<reference evidence="1 2" key="1">
    <citation type="submission" date="2024-02" db="EMBL/GenBank/DDBJ databases">
        <authorList>
            <person name="Chen Y."/>
            <person name="Shah S."/>
            <person name="Dougan E. K."/>
            <person name="Thang M."/>
            <person name="Chan C."/>
        </authorList>
    </citation>
    <scope>NUCLEOTIDE SEQUENCE [LARGE SCALE GENOMIC DNA]</scope>
</reference>
<name>A0ABP0JTJ2_9DINO</name>
<feature type="non-terminal residue" evidence="1">
    <location>
        <position position="1"/>
    </location>
</feature>
<proteinExistence type="predicted"/>